<dbReference type="PANTHER" id="PTHR12236">
    <property type="entry name" value="STRUCTURAL CONTITUENT OF CUTICLE"/>
    <property type="match status" value="1"/>
</dbReference>
<dbReference type="PROSITE" id="PS51155">
    <property type="entry name" value="CHIT_BIND_RR_2"/>
    <property type="match status" value="1"/>
</dbReference>
<keyword evidence="4" id="KW-0732">Signal</keyword>
<feature type="chain" id="PRO_5031445548" evidence="4">
    <location>
        <begin position="21"/>
        <end position="260"/>
    </location>
</feature>
<gene>
    <name evidence="5" type="ORF">HERILL_LOCUS6174</name>
</gene>
<dbReference type="InterPro" id="IPR000618">
    <property type="entry name" value="Insect_cuticle"/>
</dbReference>
<organism evidence="5 6">
    <name type="scientific">Hermetia illucens</name>
    <name type="common">Black soldier fly</name>
    <dbReference type="NCBI Taxonomy" id="343691"/>
    <lineage>
        <taxon>Eukaryota</taxon>
        <taxon>Metazoa</taxon>
        <taxon>Ecdysozoa</taxon>
        <taxon>Arthropoda</taxon>
        <taxon>Hexapoda</taxon>
        <taxon>Insecta</taxon>
        <taxon>Pterygota</taxon>
        <taxon>Neoptera</taxon>
        <taxon>Endopterygota</taxon>
        <taxon>Diptera</taxon>
        <taxon>Brachycera</taxon>
        <taxon>Stratiomyomorpha</taxon>
        <taxon>Stratiomyidae</taxon>
        <taxon>Hermetiinae</taxon>
        <taxon>Hermetia</taxon>
    </lineage>
</organism>
<dbReference type="Proteomes" id="UP000594454">
    <property type="component" value="Chromosome 2"/>
</dbReference>
<reference evidence="5 6" key="1">
    <citation type="submission" date="2020-11" db="EMBL/GenBank/DDBJ databases">
        <authorList>
            <person name="Wallbank WR R."/>
            <person name="Pardo Diaz C."/>
            <person name="Kozak K."/>
            <person name="Martin S."/>
            <person name="Jiggins C."/>
            <person name="Moest M."/>
            <person name="Warren A I."/>
            <person name="Generalovic N T."/>
            <person name="Byers J.R.P. K."/>
            <person name="Montejo-Kovacevich G."/>
            <person name="Yen C E."/>
        </authorList>
    </citation>
    <scope>NUCLEOTIDE SEQUENCE [LARGE SCALE GENOMIC DNA]</scope>
</reference>
<dbReference type="InterPro" id="IPR051217">
    <property type="entry name" value="Insect_Cuticle_Struc_Prot"/>
</dbReference>
<dbReference type="GO" id="GO:0042302">
    <property type="term" value="F:structural constituent of cuticle"/>
    <property type="evidence" value="ECO:0007669"/>
    <property type="project" value="UniProtKB-UniRule"/>
</dbReference>
<feature type="compositionally biased region" description="Low complexity" evidence="3">
    <location>
        <begin position="251"/>
        <end position="260"/>
    </location>
</feature>
<evidence type="ECO:0000256" key="1">
    <source>
        <dbReference type="ARBA" id="ARBA00022460"/>
    </source>
</evidence>
<dbReference type="PRINTS" id="PR00947">
    <property type="entry name" value="CUTICLE"/>
</dbReference>
<dbReference type="FunCoup" id="A0A7R8UMG6">
    <property type="interactions" value="46"/>
</dbReference>
<feature type="region of interest" description="Disordered" evidence="3">
    <location>
        <begin position="125"/>
        <end position="159"/>
    </location>
</feature>
<sequence>MRFIQKIVVVGTLISTLCYAQEGVDPAYLQQYYQQVASQAGRAAAGAKQDATPIFEPNSDVSPQYVQPGQQLRVRDNVQEQVRAQQQHQQAQAYVAPQVRQYVQQPQAHQVQYVQQPQAAPKATLLRQPPPSYAAPEGKLNKESPEDYDPNPSYQFGFDVKDDEFTNYQNRKESRDGNVITGSYSVVDADGFIRTVKYTADPKEGFKAEVIREPTDIVVKVPTPAPQSADQYLRQVSPQRFPSQPAPQAKPSPQQYQYHQ</sequence>
<dbReference type="GO" id="GO:0005615">
    <property type="term" value="C:extracellular space"/>
    <property type="evidence" value="ECO:0007669"/>
    <property type="project" value="TreeGrafter"/>
</dbReference>
<evidence type="ECO:0000256" key="3">
    <source>
        <dbReference type="SAM" id="MobiDB-lite"/>
    </source>
</evidence>
<dbReference type="AlphaFoldDB" id="A0A7R8UMG6"/>
<proteinExistence type="predicted"/>
<dbReference type="EMBL" id="LR899010">
    <property type="protein sequence ID" value="CAD7083199.1"/>
    <property type="molecule type" value="Genomic_DNA"/>
</dbReference>
<evidence type="ECO:0000256" key="4">
    <source>
        <dbReference type="SAM" id="SignalP"/>
    </source>
</evidence>
<dbReference type="Pfam" id="PF00379">
    <property type="entry name" value="Chitin_bind_4"/>
    <property type="match status" value="1"/>
</dbReference>
<dbReference type="InterPro" id="IPR031311">
    <property type="entry name" value="CHIT_BIND_RR_consensus"/>
</dbReference>
<dbReference type="OrthoDB" id="8194276at2759"/>
<dbReference type="PANTHER" id="PTHR12236:SF18">
    <property type="entry name" value="CUTICULAR PROTEIN 66D"/>
    <property type="match status" value="1"/>
</dbReference>
<dbReference type="InParanoid" id="A0A7R8UMG6"/>
<keyword evidence="1 2" id="KW-0193">Cuticle</keyword>
<dbReference type="GO" id="GO:0031012">
    <property type="term" value="C:extracellular matrix"/>
    <property type="evidence" value="ECO:0007669"/>
    <property type="project" value="TreeGrafter"/>
</dbReference>
<protein>
    <submittedName>
        <fullName evidence="5">Uncharacterized protein</fullName>
    </submittedName>
</protein>
<keyword evidence="6" id="KW-1185">Reference proteome</keyword>
<evidence type="ECO:0000313" key="5">
    <source>
        <dbReference type="EMBL" id="CAD7083199.1"/>
    </source>
</evidence>
<dbReference type="PROSITE" id="PS00233">
    <property type="entry name" value="CHIT_BIND_RR_1"/>
    <property type="match status" value="1"/>
</dbReference>
<feature type="compositionally biased region" description="Polar residues" evidence="3">
    <location>
        <begin position="226"/>
        <end position="241"/>
    </location>
</feature>
<evidence type="ECO:0000313" key="6">
    <source>
        <dbReference type="Proteomes" id="UP000594454"/>
    </source>
</evidence>
<name>A0A7R8UMG6_HERIL</name>
<feature type="signal peptide" evidence="4">
    <location>
        <begin position="1"/>
        <end position="20"/>
    </location>
</feature>
<feature type="region of interest" description="Disordered" evidence="3">
    <location>
        <begin position="221"/>
        <end position="260"/>
    </location>
</feature>
<evidence type="ECO:0000256" key="2">
    <source>
        <dbReference type="PROSITE-ProRule" id="PRU00497"/>
    </source>
</evidence>
<accession>A0A7R8UMG6</accession>